<dbReference type="AlphaFoldDB" id="A0A4S3JV23"/>
<dbReference type="Proteomes" id="UP000308092">
    <property type="component" value="Unassembled WGS sequence"/>
</dbReference>
<name>A0A4S3JV23_9EURO</name>
<organism evidence="1 2">
    <name type="scientific">Aspergillus tanneri</name>
    <dbReference type="NCBI Taxonomy" id="1220188"/>
    <lineage>
        <taxon>Eukaryota</taxon>
        <taxon>Fungi</taxon>
        <taxon>Dikarya</taxon>
        <taxon>Ascomycota</taxon>
        <taxon>Pezizomycotina</taxon>
        <taxon>Eurotiomycetes</taxon>
        <taxon>Eurotiomycetidae</taxon>
        <taxon>Eurotiales</taxon>
        <taxon>Aspergillaceae</taxon>
        <taxon>Aspergillus</taxon>
        <taxon>Aspergillus subgen. Circumdati</taxon>
    </lineage>
</organism>
<reference evidence="1 2" key="1">
    <citation type="submission" date="2019-03" db="EMBL/GenBank/DDBJ databases">
        <title>The genome sequence of a newly discovered highly antifungal drug resistant Aspergillus species, Aspergillus tanneri NIH 1004.</title>
        <authorList>
            <person name="Mounaud S."/>
            <person name="Singh I."/>
            <person name="Joardar V."/>
            <person name="Pakala S."/>
            <person name="Pakala S."/>
            <person name="Venepally P."/>
            <person name="Hoover J."/>
            <person name="Nierman W."/>
            <person name="Chung J."/>
            <person name="Losada L."/>
        </authorList>
    </citation>
    <scope>NUCLEOTIDE SEQUENCE [LARGE SCALE GENOMIC DNA]</scope>
    <source>
        <strain evidence="1 2">NIH1004</strain>
    </source>
</reference>
<comment type="caution">
    <text evidence="1">The sequence shown here is derived from an EMBL/GenBank/DDBJ whole genome shotgun (WGS) entry which is preliminary data.</text>
</comment>
<protein>
    <submittedName>
        <fullName evidence="1">Uncharacterized protein</fullName>
    </submittedName>
</protein>
<accession>A0A4S3JV23</accession>
<proteinExistence type="predicted"/>
<dbReference type="VEuPathDB" id="FungiDB:EYZ11_001271"/>
<dbReference type="EMBL" id="SOSA01000022">
    <property type="protein sequence ID" value="THC99272.1"/>
    <property type="molecule type" value="Genomic_DNA"/>
</dbReference>
<sequence length="85" mass="9413">MRVVLLRDMAIRSVEHTFQDSEVGDNTAGIEVLGMAEHDLISIYCDFQIIVCSWHARLFGRADQIGGGGLEKVIAEKNSFETTPC</sequence>
<evidence type="ECO:0000313" key="2">
    <source>
        <dbReference type="Proteomes" id="UP000308092"/>
    </source>
</evidence>
<gene>
    <name evidence="1" type="ORF">EYZ11_001271</name>
</gene>
<keyword evidence="2" id="KW-1185">Reference proteome</keyword>
<evidence type="ECO:0000313" key="1">
    <source>
        <dbReference type="EMBL" id="THC99272.1"/>
    </source>
</evidence>